<feature type="signal peptide" evidence="1">
    <location>
        <begin position="1"/>
        <end position="19"/>
    </location>
</feature>
<evidence type="ECO:0008006" key="4">
    <source>
        <dbReference type="Google" id="ProtNLM"/>
    </source>
</evidence>
<accession>A0A8H2X0D8</accession>
<feature type="chain" id="PRO_5033988256" description="Secreted protein" evidence="1">
    <location>
        <begin position="20"/>
        <end position="181"/>
    </location>
</feature>
<name>A0A8H2X0D8_9AGAM</name>
<reference evidence="2" key="1">
    <citation type="submission" date="2021-01" db="EMBL/GenBank/DDBJ databases">
        <authorList>
            <person name="Kaushik A."/>
        </authorList>
    </citation>
    <scope>NUCLEOTIDE SEQUENCE</scope>
    <source>
        <strain evidence="2">AG4-R118</strain>
    </source>
</reference>
<dbReference type="AlphaFoldDB" id="A0A8H2X0D8"/>
<organism evidence="2 3">
    <name type="scientific">Rhizoctonia solani</name>
    <dbReference type="NCBI Taxonomy" id="456999"/>
    <lineage>
        <taxon>Eukaryota</taxon>
        <taxon>Fungi</taxon>
        <taxon>Dikarya</taxon>
        <taxon>Basidiomycota</taxon>
        <taxon>Agaricomycotina</taxon>
        <taxon>Agaricomycetes</taxon>
        <taxon>Cantharellales</taxon>
        <taxon>Ceratobasidiaceae</taxon>
        <taxon>Rhizoctonia</taxon>
    </lineage>
</organism>
<dbReference type="Proteomes" id="UP000663888">
    <property type="component" value="Unassembled WGS sequence"/>
</dbReference>
<proteinExistence type="predicted"/>
<evidence type="ECO:0000313" key="2">
    <source>
        <dbReference type="EMBL" id="CAE6414654.1"/>
    </source>
</evidence>
<protein>
    <recommendedName>
        <fullName evidence="4">Secreted protein</fullName>
    </recommendedName>
</protein>
<gene>
    <name evidence="2" type="ORF">RDB_LOCUS15535</name>
</gene>
<keyword evidence="1" id="KW-0732">Signal</keyword>
<dbReference type="EMBL" id="CAJMWX010000368">
    <property type="protein sequence ID" value="CAE6414654.1"/>
    <property type="molecule type" value="Genomic_DNA"/>
</dbReference>
<sequence length="181" mass="20785">MHGLKVSAIFAACASMVVAVPTHKHKDCDDNQFWYGPKKVCLWNGYKDKYDPPPQQNCGKRWYWHKNLKCCVPPSPTYGDAGCDDGWKWDDGKYSCVPIPQPPSPGQCNSSYFWWKNKETCLPYGGVPTPSYPPNGWQCPKKWYWHSGGHCAPPKPDYGNPDCDSKYTWDNDSYCCKPRRY</sequence>
<comment type="caution">
    <text evidence="2">The sequence shown here is derived from an EMBL/GenBank/DDBJ whole genome shotgun (WGS) entry which is preliminary data.</text>
</comment>
<evidence type="ECO:0000313" key="3">
    <source>
        <dbReference type="Proteomes" id="UP000663888"/>
    </source>
</evidence>
<evidence type="ECO:0000256" key="1">
    <source>
        <dbReference type="SAM" id="SignalP"/>
    </source>
</evidence>